<gene>
    <name evidence="2" type="ORF">C2869_14130</name>
</gene>
<feature type="transmembrane region" description="Helical" evidence="1">
    <location>
        <begin position="30"/>
        <end position="48"/>
    </location>
</feature>
<accession>A0A2S0VTH6</accession>
<proteinExistence type="predicted"/>
<sequence length="165" mass="19341">MVCYTPYTSYRKNEITMLLTRRLAKYKNRLLVACFVLILSSCAIHLVSDFDKQSLQQMQAVASQVEQHFISLQYVEKSQRLFEQSKDNYIAIEVALQALKVRQAMRPLNEQTLKQVDIALDLWSKDIASHKKQNTVSDFILQRHRQQYQRLFLAMIKGEEAKKVN</sequence>
<evidence type="ECO:0000256" key="1">
    <source>
        <dbReference type="SAM" id="Phobius"/>
    </source>
</evidence>
<organism evidence="2 3">
    <name type="scientific">Saccharobesus litoralis</name>
    <dbReference type="NCBI Taxonomy" id="2172099"/>
    <lineage>
        <taxon>Bacteria</taxon>
        <taxon>Pseudomonadati</taxon>
        <taxon>Pseudomonadota</taxon>
        <taxon>Gammaproteobacteria</taxon>
        <taxon>Alteromonadales</taxon>
        <taxon>Alteromonadaceae</taxon>
        <taxon>Saccharobesus</taxon>
    </lineage>
</organism>
<keyword evidence="1" id="KW-0812">Transmembrane</keyword>
<evidence type="ECO:0000313" key="3">
    <source>
        <dbReference type="Proteomes" id="UP000244441"/>
    </source>
</evidence>
<name>A0A2S0VTH6_9ALTE</name>
<reference evidence="2 3" key="1">
    <citation type="submission" date="2018-01" db="EMBL/GenBank/DDBJ databases">
        <title>Genome sequence of a Cantenovulum-like bacteria.</title>
        <authorList>
            <person name="Tan W.R."/>
            <person name="Lau N.-S."/>
            <person name="Go F."/>
            <person name="Amirul A.-A.A."/>
        </authorList>
    </citation>
    <scope>NUCLEOTIDE SEQUENCE [LARGE SCALE GENOMIC DNA]</scope>
    <source>
        <strain evidence="2 3">CCB-QB4</strain>
    </source>
</reference>
<keyword evidence="1" id="KW-1133">Transmembrane helix</keyword>
<dbReference type="EMBL" id="CP026604">
    <property type="protein sequence ID" value="AWB67507.1"/>
    <property type="molecule type" value="Genomic_DNA"/>
</dbReference>
<dbReference type="AlphaFoldDB" id="A0A2S0VTH6"/>
<dbReference type="Proteomes" id="UP000244441">
    <property type="component" value="Chromosome"/>
</dbReference>
<keyword evidence="3" id="KW-1185">Reference proteome</keyword>
<keyword evidence="1" id="KW-0472">Membrane</keyword>
<dbReference type="KEGG" id="cate:C2869_14130"/>
<evidence type="ECO:0000313" key="2">
    <source>
        <dbReference type="EMBL" id="AWB67507.1"/>
    </source>
</evidence>
<protein>
    <submittedName>
        <fullName evidence="2">Uncharacterized protein</fullName>
    </submittedName>
</protein>